<accession>A0A6L2KVU8</accession>
<feature type="compositionally biased region" description="Acidic residues" evidence="3">
    <location>
        <begin position="783"/>
        <end position="796"/>
    </location>
</feature>
<feature type="compositionally biased region" description="Basic and acidic residues" evidence="3">
    <location>
        <begin position="797"/>
        <end position="815"/>
    </location>
</feature>
<protein>
    <recommendedName>
        <fullName evidence="4">CCHC-type domain-containing protein</fullName>
    </recommendedName>
</protein>
<dbReference type="GO" id="GO:0003676">
    <property type="term" value="F:nucleic acid binding"/>
    <property type="evidence" value="ECO:0007669"/>
    <property type="project" value="InterPro"/>
</dbReference>
<feature type="region of interest" description="Disordered" evidence="3">
    <location>
        <begin position="717"/>
        <end position="836"/>
    </location>
</feature>
<gene>
    <name evidence="5" type="ORF">Tci_024848</name>
</gene>
<dbReference type="Gene3D" id="4.10.60.10">
    <property type="entry name" value="Zinc finger, CCHC-type"/>
    <property type="match status" value="1"/>
</dbReference>
<organism evidence="5">
    <name type="scientific">Tanacetum cinerariifolium</name>
    <name type="common">Dalmatian daisy</name>
    <name type="synonym">Chrysanthemum cinerariifolium</name>
    <dbReference type="NCBI Taxonomy" id="118510"/>
    <lineage>
        <taxon>Eukaryota</taxon>
        <taxon>Viridiplantae</taxon>
        <taxon>Streptophyta</taxon>
        <taxon>Embryophyta</taxon>
        <taxon>Tracheophyta</taxon>
        <taxon>Spermatophyta</taxon>
        <taxon>Magnoliopsida</taxon>
        <taxon>eudicotyledons</taxon>
        <taxon>Gunneridae</taxon>
        <taxon>Pentapetalae</taxon>
        <taxon>asterids</taxon>
        <taxon>campanulids</taxon>
        <taxon>Asterales</taxon>
        <taxon>Asteraceae</taxon>
        <taxon>Asteroideae</taxon>
        <taxon>Anthemideae</taxon>
        <taxon>Anthemidinae</taxon>
        <taxon>Tanacetum</taxon>
    </lineage>
</organism>
<keyword evidence="1" id="KW-0862">Zinc</keyword>
<evidence type="ECO:0000256" key="2">
    <source>
        <dbReference type="SAM" id="Coils"/>
    </source>
</evidence>
<keyword evidence="2" id="KW-0175">Coiled coil</keyword>
<name>A0A6L2KVU8_TANCI</name>
<dbReference type="EMBL" id="BKCJ010003083">
    <property type="protein sequence ID" value="GEU52870.1"/>
    <property type="molecule type" value="Genomic_DNA"/>
</dbReference>
<dbReference type="SMART" id="SM00343">
    <property type="entry name" value="ZnF_C2HC"/>
    <property type="match status" value="1"/>
</dbReference>
<keyword evidence="1" id="KW-0479">Metal-binding</keyword>
<reference evidence="5" key="1">
    <citation type="journal article" date="2019" name="Sci. Rep.">
        <title>Draft genome of Tanacetum cinerariifolium, the natural source of mosquito coil.</title>
        <authorList>
            <person name="Yamashiro T."/>
            <person name="Shiraishi A."/>
            <person name="Satake H."/>
            <person name="Nakayama K."/>
        </authorList>
    </citation>
    <scope>NUCLEOTIDE SEQUENCE</scope>
</reference>
<feature type="coiled-coil region" evidence="2">
    <location>
        <begin position="390"/>
        <end position="424"/>
    </location>
</feature>
<evidence type="ECO:0000256" key="1">
    <source>
        <dbReference type="PROSITE-ProRule" id="PRU00047"/>
    </source>
</evidence>
<proteinExistence type="predicted"/>
<evidence type="ECO:0000256" key="3">
    <source>
        <dbReference type="SAM" id="MobiDB-lite"/>
    </source>
</evidence>
<sequence>MESLSPQVVSTAKLPILNPNEFDLWKLRIEQYFLMTDYSLWEVILNGDSPALTRVVEGVLQPIAPTTAEQKLARKNELKARGTLLMALPDKHQLKFNSYKDANTLMEAIEKRFRGNTETKKRNKTDLEEHSLDDLFNSLKIYEDEVKSSSSVSTITQNLAFVSSSNTDSTNEPVSAALSVSAVSTKLPVSTLLNVDSLSNALIYLFFASQSSSPQSDNDDLKQIDADDLEEMDLKWQMAMLIMRTRRFLHRTGRNLEANVPTSLGFDMSKVECYNCHRKGHFARECRSLEDTRRNGAAEPQRRNVPVETSTSNDLVSQCDGVGSYDWSFQAEEEPTNYALMAFSSSSSSSDNEVVSCSKACLESVEARLLVYQQNESVFEEDIKLLKIEVQLRDNALVSLRQNLNKAEQERDDLKLKLEKFQTSSKNLTELLASQTNAKICLGYNSQVFTRAMFDCDDYLSSRSDQSFPLVLFIIDLESKEPTLQVVYDVLKLTPFYKAFLITPDVLEIYMHEFWATVIVHHHSICFKMNNKKHIVNLKYFRKMLQICPTLPDQQFEEPPFEEAILTFLRVLGHNEEIKLITDVNVNKLHQPWRSFATGMYHKKNVDYAYLIWEDFVYQVETKNGKRGNKMYYPRFTMVIINFFMTKDQSIPRRNKVNWHFSRNDHMFTMIKVVSRHEETQLYGAIFPNELINEAIKDSESYKEYYVIASGAEPPKTKARLKKKQVESDTSPKKKHVQAPKGKQLKVEAKFPKSDEGTGVSLGVLDVPTYDSDDEQISWKLSDDEDDVDDQNNDGDDFVHPKLSTRDEEERHDDKDYDEVTQGGKDEEENMDEEEEVNELYRDVNINIEGRDTEMTDILQTNLQGTQVTKDAHVILTTITPEAQQQSSSISLGFVSNMLNPNSDIGIDSILNLNTDSTSLVDVHVTMNVEIPPSSATKLHLPPIPLIQPYSLFKFKDRVNTLEDNFLEFKQTNPFDEALSSIPGIVDSYLANKMNEAVKTAVQLQWDRLRDEAQAKKEAFINKLDENIKKIIKEQVKVQVKKQVNKILQKIKKFVNDQLESKVLTRSSSESKTSHAVAASVSEPLIDVYETKKVILDTYGDTVTIKRRREDEDDDEKPSTGSNRGSKRRRARKEPESTSEPKEKTSMTTGKSTEWFKSHQKSTGKSAQAEEPIHTISNLAWKDDTRDWFNELMDIPLDFSAFVMNRLKVDTLTPELLAGPTFELMKGSCKSLVKLEYFLKEVYKETTDQLDWNNLEGQQYPHDLRKPLPLIPNSQGHHTKTKAADYGHIKWIEDLVQIPRGVQEFARDVYSRHNIIFVTKLQIVEWHNYKHLNWITVHYDDKLYIFEEGDYKRLRLQDIQHMLWALLYDSIAQDKRMTTKRVV</sequence>
<evidence type="ECO:0000313" key="5">
    <source>
        <dbReference type="EMBL" id="GEU52870.1"/>
    </source>
</evidence>
<dbReference type="GO" id="GO:0008270">
    <property type="term" value="F:zinc ion binding"/>
    <property type="evidence" value="ECO:0007669"/>
    <property type="project" value="UniProtKB-KW"/>
</dbReference>
<comment type="caution">
    <text evidence="5">The sequence shown here is derived from an EMBL/GenBank/DDBJ whole genome shotgun (WGS) entry which is preliminary data.</text>
</comment>
<dbReference type="InterPro" id="IPR001878">
    <property type="entry name" value="Znf_CCHC"/>
</dbReference>
<feature type="compositionally biased region" description="Basic and acidic residues" evidence="3">
    <location>
        <begin position="1133"/>
        <end position="1145"/>
    </location>
</feature>
<feature type="compositionally biased region" description="Basic and acidic residues" evidence="3">
    <location>
        <begin position="291"/>
        <end position="302"/>
    </location>
</feature>
<dbReference type="SUPFAM" id="SSF57756">
    <property type="entry name" value="Retrovirus zinc finger-like domains"/>
    <property type="match status" value="1"/>
</dbReference>
<feature type="region of interest" description="Disordered" evidence="3">
    <location>
        <begin position="1109"/>
        <end position="1170"/>
    </location>
</feature>
<feature type="domain" description="CCHC-type" evidence="4">
    <location>
        <begin position="273"/>
        <end position="288"/>
    </location>
</feature>
<feature type="compositionally biased region" description="Acidic residues" evidence="3">
    <location>
        <begin position="826"/>
        <end position="836"/>
    </location>
</feature>
<feature type="compositionally biased region" description="Basic and acidic residues" evidence="3">
    <location>
        <begin position="745"/>
        <end position="756"/>
    </location>
</feature>
<dbReference type="InterPro" id="IPR036875">
    <property type="entry name" value="Znf_CCHC_sf"/>
</dbReference>
<feature type="region of interest" description="Disordered" evidence="3">
    <location>
        <begin position="291"/>
        <end position="313"/>
    </location>
</feature>
<evidence type="ECO:0000259" key="4">
    <source>
        <dbReference type="PROSITE" id="PS50158"/>
    </source>
</evidence>
<dbReference type="PROSITE" id="PS50158">
    <property type="entry name" value="ZF_CCHC"/>
    <property type="match status" value="1"/>
</dbReference>
<keyword evidence="1" id="KW-0863">Zinc-finger</keyword>